<dbReference type="AlphaFoldDB" id="A0A8J4X6D7"/>
<keyword evidence="4" id="KW-0963">Cytoplasm</keyword>
<keyword evidence="8 16" id="KW-0106">Calcium</keyword>
<evidence type="ECO:0000256" key="19">
    <source>
        <dbReference type="SAM" id="MobiDB-lite"/>
    </source>
</evidence>
<evidence type="ECO:0000256" key="13">
    <source>
        <dbReference type="ARBA" id="ARBA00023674"/>
    </source>
</evidence>
<protein>
    <recommendedName>
        <fullName evidence="3 18">Phosphoinositide phospholipase C</fullName>
        <ecNumber evidence="3 18">3.1.4.11</ecNumber>
    </recommendedName>
</protein>
<dbReference type="PROSITE" id="PS50004">
    <property type="entry name" value="C2"/>
    <property type="match status" value="1"/>
</dbReference>
<feature type="binding site" evidence="15">
    <location>
        <position position="426"/>
    </location>
    <ligand>
        <name>substrate</name>
    </ligand>
</feature>
<dbReference type="GO" id="GO:0004435">
    <property type="term" value="F:phosphatidylinositol-4,5-bisphosphate phospholipase C activity"/>
    <property type="evidence" value="ECO:0007669"/>
    <property type="project" value="UniProtKB-EC"/>
</dbReference>
<dbReference type="InterPro" id="IPR000909">
    <property type="entry name" value="PLipase_C_PInositol-sp_X_dom"/>
</dbReference>
<dbReference type="Gene3D" id="2.30.29.30">
    <property type="entry name" value="Pleckstrin-homology domain (PH domain)/Phosphotyrosine-binding domain (PTB)"/>
    <property type="match status" value="1"/>
</dbReference>
<feature type="binding site" evidence="16">
    <location>
        <position position="640"/>
    </location>
    <ligand>
        <name>Ca(2+)</name>
        <dbReference type="ChEBI" id="CHEBI:29108"/>
        <label>4</label>
    </ligand>
</feature>
<dbReference type="GO" id="GO:0005886">
    <property type="term" value="C:plasma membrane"/>
    <property type="evidence" value="ECO:0007669"/>
    <property type="project" value="TreeGrafter"/>
</dbReference>
<feature type="binding site" evidence="15">
    <location>
        <position position="428"/>
    </location>
    <ligand>
        <name>substrate</name>
    </ligand>
</feature>
<dbReference type="CDD" id="cd00275">
    <property type="entry name" value="C2_PLC_like"/>
    <property type="match status" value="1"/>
</dbReference>
<dbReference type="GO" id="GO:0016042">
    <property type="term" value="P:lipid catabolic process"/>
    <property type="evidence" value="ECO:0007669"/>
    <property type="project" value="UniProtKB-KW"/>
</dbReference>
<dbReference type="InterPro" id="IPR001849">
    <property type="entry name" value="PH_domain"/>
</dbReference>
<feature type="binding site" evidence="15">
    <location>
        <position position="537"/>
    </location>
    <ligand>
        <name>substrate</name>
    </ligand>
</feature>
<evidence type="ECO:0000313" key="24">
    <source>
        <dbReference type="EMBL" id="KAF5903601.1"/>
    </source>
</evidence>
<dbReference type="PROSITE" id="PS00018">
    <property type="entry name" value="EF_HAND_1"/>
    <property type="match status" value="2"/>
</dbReference>
<dbReference type="InterPro" id="IPR028391">
    <property type="entry name" value="PLC-delta1_cat"/>
</dbReference>
<feature type="binding site" evidence="15">
    <location>
        <begin position="20"/>
        <end position="47"/>
    </location>
    <ligand>
        <name>substrate</name>
    </ligand>
</feature>
<evidence type="ECO:0000259" key="20">
    <source>
        <dbReference type="PROSITE" id="PS50003"/>
    </source>
</evidence>
<evidence type="ECO:0000256" key="18">
    <source>
        <dbReference type="RuleBase" id="RU361133"/>
    </source>
</evidence>
<evidence type="ECO:0000256" key="15">
    <source>
        <dbReference type="PIRSR" id="PIRSR628391-2"/>
    </source>
</evidence>
<dbReference type="Pfam" id="PF16457">
    <property type="entry name" value="PH_12"/>
    <property type="match status" value="1"/>
</dbReference>
<keyword evidence="7 18" id="KW-0378">Hydrolase</keyword>
<feature type="domain" description="EF-hand" evidence="23">
    <location>
        <begin position="164"/>
        <end position="199"/>
    </location>
</feature>
<dbReference type="PROSITE" id="PS50008">
    <property type="entry name" value="PIPLC_Y_DOMAIN"/>
    <property type="match status" value="1"/>
</dbReference>
<keyword evidence="11" id="KW-0472">Membrane</keyword>
<keyword evidence="5 16" id="KW-0479">Metal-binding</keyword>
<keyword evidence="10 18" id="KW-0443">Lipid metabolism</keyword>
<evidence type="ECO:0000256" key="5">
    <source>
        <dbReference type="ARBA" id="ARBA00022723"/>
    </source>
</evidence>
<dbReference type="Pfam" id="PF09279">
    <property type="entry name" value="EF-hand_like"/>
    <property type="match status" value="1"/>
</dbReference>
<evidence type="ECO:0000256" key="4">
    <source>
        <dbReference type="ARBA" id="ARBA00022490"/>
    </source>
</evidence>
<feature type="active site" evidence="14">
    <location>
        <position position="298"/>
    </location>
</feature>
<accession>A0A8J4X6D7</accession>
<evidence type="ECO:0000313" key="25">
    <source>
        <dbReference type="Proteomes" id="UP000727407"/>
    </source>
</evidence>
<dbReference type="Proteomes" id="UP000727407">
    <property type="component" value="Unassembled WGS sequence"/>
</dbReference>
<dbReference type="PANTHER" id="PTHR10336:SF210">
    <property type="entry name" value="1-PHOSPHATIDYLINOSITOL 4,5-BISPHOSPHATE PHOSPHODIESTERASE DELTA-1"/>
    <property type="match status" value="1"/>
</dbReference>
<evidence type="ECO:0000256" key="9">
    <source>
        <dbReference type="ARBA" id="ARBA00022963"/>
    </source>
</evidence>
<dbReference type="PANTHER" id="PTHR10336">
    <property type="entry name" value="PHOSPHOINOSITIDE-SPECIFIC PHOSPHOLIPASE C FAMILY PROTEIN"/>
    <property type="match status" value="1"/>
</dbReference>
<feature type="compositionally biased region" description="Basic and acidic residues" evidence="19">
    <location>
        <begin position="455"/>
        <end position="468"/>
    </location>
</feature>
<dbReference type="CDD" id="cd08593">
    <property type="entry name" value="PI-PLCc_delta"/>
    <property type="match status" value="1"/>
</dbReference>
<feature type="binding site" evidence="16">
    <location>
        <position position="377"/>
    </location>
    <ligand>
        <name>Ca(2+)</name>
        <dbReference type="ChEBI" id="CHEBI:29108"/>
        <label>3</label>
        <note>catalytic</note>
    </ligand>
</feature>
<dbReference type="Pfam" id="PF00388">
    <property type="entry name" value="PI-PLC-X"/>
    <property type="match status" value="1"/>
</dbReference>
<feature type="binding site" evidence="16">
    <location>
        <position position="328"/>
    </location>
    <ligand>
        <name>Ca(2+)</name>
        <dbReference type="ChEBI" id="CHEBI:29108"/>
        <label>3</label>
        <note>catalytic</note>
    </ligand>
</feature>
<comment type="subcellular location">
    <subcellularLocation>
        <location evidence="2">Cytoplasm</location>
    </subcellularLocation>
    <subcellularLocation>
        <location evidence="1">Membrane</location>
        <topology evidence="1">Peripheral membrane protein</topology>
    </subcellularLocation>
</comment>
<dbReference type="InterPro" id="IPR017946">
    <property type="entry name" value="PLC-like_Pdiesterase_TIM-brl"/>
</dbReference>
<dbReference type="EC" id="3.1.4.11" evidence="3 18"/>
<dbReference type="FunFam" id="2.30.29.30:FF:000088">
    <property type="entry name" value="Phosphoinositide phospholipase C"/>
    <property type="match status" value="1"/>
</dbReference>
<comment type="caution">
    <text evidence="24">The sequence shown here is derived from an EMBL/GenBank/DDBJ whole genome shotgun (WGS) entry which is preliminary data.</text>
</comment>
<dbReference type="FunFam" id="3.20.20.190:FF:000022">
    <property type="entry name" value="Phosphoinositide phospholipase C"/>
    <property type="match status" value="1"/>
</dbReference>
<dbReference type="PROSITE" id="PS50007">
    <property type="entry name" value="PIPLC_X_DOMAIN"/>
    <property type="match status" value="1"/>
</dbReference>
<dbReference type="SMART" id="SM00149">
    <property type="entry name" value="PLCYc"/>
    <property type="match status" value="1"/>
</dbReference>
<evidence type="ECO:0000256" key="6">
    <source>
        <dbReference type="ARBA" id="ARBA00022737"/>
    </source>
</evidence>
<gene>
    <name evidence="24" type="primary">plcd1</name>
    <name evidence="24" type="ORF">DAT39_006693</name>
</gene>
<dbReference type="SUPFAM" id="SSF47473">
    <property type="entry name" value="EF-hand"/>
    <property type="match status" value="1"/>
</dbReference>
<evidence type="ECO:0000259" key="23">
    <source>
        <dbReference type="PROSITE" id="PS50222"/>
    </source>
</evidence>
<dbReference type="InterPro" id="IPR001192">
    <property type="entry name" value="PI-PLC_fam"/>
</dbReference>
<dbReference type="SUPFAM" id="SSF50729">
    <property type="entry name" value="PH domain-like"/>
    <property type="match status" value="1"/>
</dbReference>
<evidence type="ECO:0000256" key="12">
    <source>
        <dbReference type="ARBA" id="ARBA00023224"/>
    </source>
</evidence>
<feature type="binding site" evidence="15">
    <location>
        <position position="510"/>
    </location>
    <ligand>
        <name>substrate</name>
    </ligand>
</feature>
<name>A0A8J4X6D7_CLAMG</name>
<dbReference type="PRINTS" id="PR00390">
    <property type="entry name" value="PHPHLIPASEC"/>
</dbReference>
<feature type="binding site" evidence="16">
    <location>
        <position position="666"/>
    </location>
    <ligand>
        <name>Ca(2+)</name>
        <dbReference type="ChEBI" id="CHEBI:29108"/>
        <label>4</label>
    </ligand>
</feature>
<dbReference type="InterPro" id="IPR011992">
    <property type="entry name" value="EF-hand-dom_pair"/>
</dbReference>
<evidence type="ECO:0000259" key="22">
    <source>
        <dbReference type="PROSITE" id="PS50008"/>
    </source>
</evidence>
<dbReference type="GO" id="GO:0005737">
    <property type="term" value="C:cytoplasm"/>
    <property type="evidence" value="ECO:0007669"/>
    <property type="project" value="UniProtKB-SubCell"/>
</dbReference>
<evidence type="ECO:0000256" key="1">
    <source>
        <dbReference type="ARBA" id="ARBA00004170"/>
    </source>
</evidence>
<dbReference type="GO" id="GO:0005509">
    <property type="term" value="F:calcium ion binding"/>
    <property type="evidence" value="ECO:0007669"/>
    <property type="project" value="InterPro"/>
</dbReference>
<feature type="glycosylation site" description="O-linked (GlcNAc) serine" evidence="17">
    <location>
        <position position="179"/>
    </location>
</feature>
<keyword evidence="25" id="KW-1185">Reference proteome</keyword>
<dbReference type="PROSITE" id="PS50003">
    <property type="entry name" value="PH_DOMAIN"/>
    <property type="match status" value="1"/>
</dbReference>
<dbReference type="Pfam" id="PF00168">
    <property type="entry name" value="C2"/>
    <property type="match status" value="1"/>
</dbReference>
<dbReference type="SMART" id="SM00148">
    <property type="entry name" value="PLCXc"/>
    <property type="match status" value="1"/>
</dbReference>
<comment type="cofactor">
    <cofactor evidence="16">
        <name>Ca(2+)</name>
        <dbReference type="ChEBI" id="CHEBI:29108"/>
    </cofactor>
    <text evidence="16">Binds 3 Ca(2+) ions per subunit. Two of the Ca(2+) ions are bound to the C2 domain.</text>
</comment>
<evidence type="ECO:0000256" key="8">
    <source>
        <dbReference type="ARBA" id="ARBA00022837"/>
    </source>
</evidence>
<dbReference type="InterPro" id="IPR018247">
    <property type="entry name" value="EF_Hand_1_Ca_BS"/>
</dbReference>
<dbReference type="FunFam" id="2.60.40.150:FF:000058">
    <property type="entry name" value="Phosphoinositide phospholipase C"/>
    <property type="match status" value="1"/>
</dbReference>
<dbReference type="OrthoDB" id="269822at2759"/>
<dbReference type="SMART" id="SM00054">
    <property type="entry name" value="EFh"/>
    <property type="match status" value="2"/>
</dbReference>
<evidence type="ECO:0000256" key="16">
    <source>
        <dbReference type="PIRSR" id="PIRSR628391-3"/>
    </source>
</evidence>
<keyword evidence="9 18" id="KW-0442">Lipid degradation</keyword>
<feature type="region of interest" description="Disordered" evidence="19">
    <location>
        <begin position="443"/>
        <end position="472"/>
    </location>
</feature>
<feature type="active site" evidence="14">
    <location>
        <position position="343"/>
    </location>
</feature>
<evidence type="ECO:0000256" key="3">
    <source>
        <dbReference type="ARBA" id="ARBA00012368"/>
    </source>
</evidence>
<keyword evidence="6" id="KW-0677">Repeat</keyword>
<feature type="binding site" evidence="16">
    <location>
        <position position="695"/>
    </location>
    <ligand>
        <name>Ca(2+)</name>
        <dbReference type="ChEBI" id="CHEBI:29108"/>
        <label>5</label>
    </ligand>
</feature>
<evidence type="ECO:0000256" key="14">
    <source>
        <dbReference type="PIRSR" id="PIRSR628391-1"/>
    </source>
</evidence>
<evidence type="ECO:0000256" key="11">
    <source>
        <dbReference type="ARBA" id="ARBA00023136"/>
    </source>
</evidence>
<dbReference type="InterPro" id="IPR015359">
    <property type="entry name" value="PLC_EF-hand-like"/>
</dbReference>
<dbReference type="SMART" id="SM00239">
    <property type="entry name" value="C2"/>
    <property type="match status" value="1"/>
</dbReference>
<feature type="binding site" evidence="16">
    <location>
        <position position="642"/>
    </location>
    <ligand>
        <name>Ca(2+)</name>
        <dbReference type="ChEBI" id="CHEBI:29108"/>
        <label>4</label>
    </ligand>
</feature>
<reference evidence="24" key="1">
    <citation type="submission" date="2020-07" db="EMBL/GenBank/DDBJ databases">
        <title>Clarias magur genome sequencing, assembly and annotation.</title>
        <authorList>
            <person name="Kushwaha B."/>
            <person name="Kumar R."/>
            <person name="Das P."/>
            <person name="Joshi C.G."/>
            <person name="Kumar D."/>
            <person name="Nagpure N.S."/>
            <person name="Pandey M."/>
            <person name="Agarwal S."/>
            <person name="Srivastava S."/>
            <person name="Singh M."/>
            <person name="Sahoo L."/>
            <person name="Jayasankar P."/>
            <person name="Meher P.K."/>
            <person name="Koringa P.G."/>
            <person name="Iquebal M.A."/>
            <person name="Das S.P."/>
            <person name="Bit A."/>
            <person name="Patnaik S."/>
            <person name="Patel N."/>
            <person name="Shah T.M."/>
            <person name="Hinsu A."/>
            <person name="Jena J.K."/>
        </authorList>
    </citation>
    <scope>NUCLEOTIDE SEQUENCE</scope>
    <source>
        <strain evidence="24">CIFAMagur01</strain>
        <tissue evidence="24">Testis</tissue>
    </source>
</reference>
<dbReference type="InterPro" id="IPR002048">
    <property type="entry name" value="EF_hand_dom"/>
</dbReference>
<dbReference type="Gene3D" id="3.20.20.190">
    <property type="entry name" value="Phosphatidylinositol (PI) phosphodiesterase"/>
    <property type="match status" value="1"/>
</dbReference>
<dbReference type="InterPro" id="IPR000008">
    <property type="entry name" value="C2_dom"/>
</dbReference>
<dbReference type="InterPro" id="IPR001711">
    <property type="entry name" value="PLipase_C_Pinositol-sp_Y"/>
</dbReference>
<sequence length="746" mass="84573">MGLEGDALLNFLINGGELTKVKSNKWKKKRAFRLEEDGRTLRQEPHKGFKRHRTFSIDDIESIRTGRQTEGLQKCTDATLEEHCFSIIFKGKRKNLDLVASSKEDAKKWVAGLRKVITNLENLSSQQKSEHWIISCMKKADKNGDNKMTLKEVKSFLKQINVDMDDAYAADLFAKCDTSKSNTLEGEEIKQFYDMLTDRPEINEIYETYAQTGGLMSVGDLQHFLQKEQLEKVSNEEVKKLIDKYEPDLTAKQNERMTKDGFLMYLNATEALIFNPAHIGIYQDMTQPINHYFISSSHNTYLMEDQLKGPSSTEAYIKALLKSCRCVELDCWDGPDGKPIIYHGHTLTSKVLFEDVIKAIKNYAFKTSEYPVILSLETHCSVPQQKVMAGHLKQILGDALLQRPLGTKAPTCLPSPEELKRKILIKGKRLNKLEAAFNNNTTEDVGTVSEEDEAAEAKTEGEQEAKPKDPKKKKINLAKELSDLVIYCKSVHFTSFEHSHGKQACYEMSSFKESKAKHLGETSATGFIHHNMEKLSRIYPAGSRTDSSNYNPVTMWNAGCQIVALNFQTAGKEMDLNQGRFLPNGKTGYILKPEFMRNPDTEFDPINLTQGSWLKKKTLHVMVISAQQLPKLNIDKANSIVDPFVKVEVIGVPADRESAQTAYINNNGFNPMWNKNFKFNVRVPDLALVRFLVMDYDTASQNDFIGQYTLPFTSMQNGYRHIPLLTKSGDVLPSAKLFVHIMVRNP</sequence>
<comment type="catalytic activity">
    <reaction evidence="13">
        <text>a 1,2-diacyl-sn-glycero-3-phospho-(1D-myo-inositol-4,5-bisphosphate) + H2O = 1D-myo-inositol 1,4,5-trisphosphate + a 1,2-diacyl-sn-glycerol + H(+)</text>
        <dbReference type="Rhea" id="RHEA:33179"/>
        <dbReference type="ChEBI" id="CHEBI:15377"/>
        <dbReference type="ChEBI" id="CHEBI:15378"/>
        <dbReference type="ChEBI" id="CHEBI:17815"/>
        <dbReference type="ChEBI" id="CHEBI:58456"/>
        <dbReference type="ChEBI" id="CHEBI:203600"/>
        <dbReference type="EC" id="3.1.4.11"/>
    </reaction>
    <physiologicalReaction direction="left-to-right" evidence="13">
        <dbReference type="Rhea" id="RHEA:33180"/>
    </physiologicalReaction>
</comment>
<dbReference type="EMBL" id="QNUK01000071">
    <property type="protein sequence ID" value="KAF5903601.1"/>
    <property type="molecule type" value="Genomic_DNA"/>
</dbReference>
<keyword evidence="17" id="KW-0325">Glycoprotein</keyword>
<feature type="domain" description="C2" evidence="21">
    <location>
        <begin position="600"/>
        <end position="726"/>
    </location>
</feature>
<dbReference type="Gene3D" id="1.10.238.10">
    <property type="entry name" value="EF-hand"/>
    <property type="match status" value="2"/>
</dbReference>
<dbReference type="PROSITE" id="PS50222">
    <property type="entry name" value="EF_HAND_2"/>
    <property type="match status" value="2"/>
</dbReference>
<feature type="binding site" evidence="16">
    <location>
        <position position="299"/>
    </location>
    <ligand>
        <name>Ca(2+)</name>
        <dbReference type="ChEBI" id="CHEBI:29108"/>
        <label>3</label>
        <note>catalytic</note>
    </ligand>
</feature>
<dbReference type="SUPFAM" id="SSF51695">
    <property type="entry name" value="PLC-like phosphodiesterases"/>
    <property type="match status" value="1"/>
</dbReference>
<feature type="domain" description="PI-PLC Y-box" evidence="22">
    <location>
        <begin position="481"/>
        <end position="597"/>
    </location>
</feature>
<evidence type="ECO:0000256" key="10">
    <source>
        <dbReference type="ARBA" id="ARBA00023098"/>
    </source>
</evidence>
<dbReference type="GO" id="GO:0035556">
    <property type="term" value="P:intracellular signal transduction"/>
    <property type="evidence" value="ECO:0007669"/>
    <property type="project" value="InterPro"/>
</dbReference>
<organism evidence="24 25">
    <name type="scientific">Clarias magur</name>
    <name type="common">Asian catfish</name>
    <name type="synonym">Macropteronotus magur</name>
    <dbReference type="NCBI Taxonomy" id="1594786"/>
    <lineage>
        <taxon>Eukaryota</taxon>
        <taxon>Metazoa</taxon>
        <taxon>Chordata</taxon>
        <taxon>Craniata</taxon>
        <taxon>Vertebrata</taxon>
        <taxon>Euteleostomi</taxon>
        <taxon>Actinopterygii</taxon>
        <taxon>Neopterygii</taxon>
        <taxon>Teleostei</taxon>
        <taxon>Ostariophysi</taxon>
        <taxon>Siluriformes</taxon>
        <taxon>Clariidae</taxon>
        <taxon>Clarias</taxon>
    </lineage>
</organism>
<evidence type="ECO:0000256" key="17">
    <source>
        <dbReference type="PIRSR" id="PIRSR628391-4"/>
    </source>
</evidence>
<evidence type="ECO:0000259" key="21">
    <source>
        <dbReference type="PROSITE" id="PS50004"/>
    </source>
</evidence>
<evidence type="ECO:0000256" key="7">
    <source>
        <dbReference type="ARBA" id="ARBA00022801"/>
    </source>
</evidence>
<dbReference type="SUPFAM" id="SSF49562">
    <property type="entry name" value="C2 domain (Calcium/lipid-binding domain, CaLB)"/>
    <property type="match status" value="1"/>
</dbReference>
<dbReference type="Gene3D" id="2.60.40.150">
    <property type="entry name" value="C2 domain"/>
    <property type="match status" value="1"/>
</dbReference>
<dbReference type="Pfam" id="PF00387">
    <property type="entry name" value="PI-PLC-Y"/>
    <property type="match status" value="1"/>
</dbReference>
<dbReference type="InterPro" id="IPR011993">
    <property type="entry name" value="PH-like_dom_sf"/>
</dbReference>
<proteinExistence type="predicted"/>
<dbReference type="InterPro" id="IPR035892">
    <property type="entry name" value="C2_domain_sf"/>
</dbReference>
<feature type="binding site" evidence="16">
    <location>
        <position position="330"/>
    </location>
    <ligand>
        <name>Ca(2+)</name>
        <dbReference type="ChEBI" id="CHEBI:29108"/>
        <label>3</label>
        <note>catalytic</note>
    </ligand>
</feature>
<feature type="binding site" evidence="16">
    <location>
        <position position="697"/>
    </location>
    <ligand>
        <name>Ca(2+)</name>
        <dbReference type="ChEBI" id="CHEBI:29108"/>
        <label>5</label>
    </ligand>
</feature>
<feature type="domain" description="EF-hand" evidence="23">
    <location>
        <begin position="128"/>
        <end position="163"/>
    </location>
</feature>
<dbReference type="SMART" id="SM00233">
    <property type="entry name" value="PH"/>
    <property type="match status" value="1"/>
</dbReference>
<feature type="domain" description="PH" evidence="20">
    <location>
        <begin position="11"/>
        <end position="118"/>
    </location>
</feature>
<dbReference type="FunFam" id="1.10.238.10:FF:000005">
    <property type="entry name" value="Phosphoinositide phospholipase C"/>
    <property type="match status" value="1"/>
</dbReference>
<keyword evidence="12" id="KW-0807">Transducer</keyword>
<evidence type="ECO:0000256" key="2">
    <source>
        <dbReference type="ARBA" id="ARBA00004496"/>
    </source>
</evidence>
<feature type="binding site" evidence="16">
    <location>
        <position position="696"/>
    </location>
    <ligand>
        <name>Ca(2+)</name>
        <dbReference type="ChEBI" id="CHEBI:29108"/>
        <label>5</label>
    </ligand>
</feature>